<feature type="compositionally biased region" description="Basic and acidic residues" evidence="1">
    <location>
        <begin position="315"/>
        <end position="339"/>
    </location>
</feature>
<accession>A0A7R9CQB1</accession>
<proteinExistence type="predicted"/>
<dbReference type="AlphaFoldDB" id="A0A7R9CQB1"/>
<name>A0A7R9CQB1_TIMPO</name>
<gene>
    <name evidence="2" type="ORF">TPSB3V08_LOCUS2401</name>
</gene>
<organism evidence="2">
    <name type="scientific">Timema poppense</name>
    <name type="common">Walking stick</name>
    <dbReference type="NCBI Taxonomy" id="170557"/>
    <lineage>
        <taxon>Eukaryota</taxon>
        <taxon>Metazoa</taxon>
        <taxon>Ecdysozoa</taxon>
        <taxon>Arthropoda</taxon>
        <taxon>Hexapoda</taxon>
        <taxon>Insecta</taxon>
        <taxon>Pterygota</taxon>
        <taxon>Neoptera</taxon>
        <taxon>Polyneoptera</taxon>
        <taxon>Phasmatodea</taxon>
        <taxon>Timematodea</taxon>
        <taxon>Timematoidea</taxon>
        <taxon>Timematidae</taxon>
        <taxon>Timema</taxon>
    </lineage>
</organism>
<sequence>MEADYQPKLSPSRGLTASHNDNEDPYPSLSDYHDYEPNLEFDDTELQHTAVNDDSEEKVEVSGLDYLESPVSDGTIEENFEEELVNAPIVPTGEDSLTYTFPDDEESEEDYKDVAKYGIVEVVGDDTYGRKVIVVSACKLPGNKELDHGLLLRQRSCLLASGCRAHLSSNVMHTDLNWSVPRFDWFSCAEHPRQSGRSRALHTTTFLFCASFSVNVGISSKRNRTGRASPKTGQREKAQLRRYGRVRGMKRERMTGRMWDRENGGRPRDIWLKGVRRSVRKEETGPRWRKNKGQMAEGSKEECGGKRRLGQGGGRTRDRWLKGVRRSVEERGDWAKGEEEQGTDG</sequence>
<evidence type="ECO:0000256" key="1">
    <source>
        <dbReference type="SAM" id="MobiDB-lite"/>
    </source>
</evidence>
<evidence type="ECO:0000313" key="2">
    <source>
        <dbReference type="EMBL" id="CAD7399984.1"/>
    </source>
</evidence>
<protein>
    <submittedName>
        <fullName evidence="2">Uncharacterized protein</fullName>
    </submittedName>
</protein>
<reference evidence="2" key="1">
    <citation type="submission" date="2020-11" db="EMBL/GenBank/DDBJ databases">
        <authorList>
            <person name="Tran Van P."/>
        </authorList>
    </citation>
    <scope>NUCLEOTIDE SEQUENCE</scope>
</reference>
<feature type="region of interest" description="Disordered" evidence="1">
    <location>
        <begin position="281"/>
        <end position="345"/>
    </location>
</feature>
<dbReference type="EMBL" id="OD000946">
    <property type="protein sequence ID" value="CAD7399984.1"/>
    <property type="molecule type" value="Genomic_DNA"/>
</dbReference>
<feature type="region of interest" description="Disordered" evidence="1">
    <location>
        <begin position="1"/>
        <end position="40"/>
    </location>
</feature>